<proteinExistence type="predicted"/>
<sequence>MNHSSHPKRLLLAALIGSLSAVAVVAQESPSCAKYARPQADLPAHLRFWGNPENIDEYISAGIQLYLDVEQPGVMGVRANDGSYSNLKLRPYHSVGEFIALNPNCCGVLSVGPDGFAPDPAWQREFGYRGLVILCDPKMIVAESGELRSVPRLIIYAIDRDGAAREFYFD</sequence>
<reference evidence="2 3" key="1">
    <citation type="submission" date="2022-10" db="EMBL/GenBank/DDBJ databases">
        <title>Defluviimonas sp. nov., isolated from ocean surface sediments.</title>
        <authorList>
            <person name="He W."/>
            <person name="Wang L."/>
            <person name="Zhang D.-F."/>
        </authorList>
    </citation>
    <scope>NUCLEOTIDE SEQUENCE [LARGE SCALE GENOMIC DNA]</scope>
    <source>
        <strain evidence="2 3">WL0024</strain>
    </source>
</reference>
<evidence type="ECO:0000313" key="2">
    <source>
        <dbReference type="EMBL" id="MCU9850410.1"/>
    </source>
</evidence>
<accession>A0ABT2X8X5</accession>
<organism evidence="2 3">
    <name type="scientific">Albidovulum salinarum</name>
    <dbReference type="NCBI Taxonomy" id="2984153"/>
    <lineage>
        <taxon>Bacteria</taxon>
        <taxon>Pseudomonadati</taxon>
        <taxon>Pseudomonadota</taxon>
        <taxon>Alphaproteobacteria</taxon>
        <taxon>Rhodobacterales</taxon>
        <taxon>Paracoccaceae</taxon>
        <taxon>Albidovulum</taxon>
    </lineage>
</organism>
<comment type="caution">
    <text evidence="2">The sequence shown here is derived from an EMBL/GenBank/DDBJ whole genome shotgun (WGS) entry which is preliminary data.</text>
</comment>
<feature type="signal peptide" evidence="1">
    <location>
        <begin position="1"/>
        <end position="23"/>
    </location>
</feature>
<keyword evidence="3" id="KW-1185">Reference proteome</keyword>
<protein>
    <submittedName>
        <fullName evidence="2">Uncharacterized protein</fullName>
    </submittedName>
</protein>
<gene>
    <name evidence="2" type="ORF">OEZ60_20715</name>
</gene>
<evidence type="ECO:0000313" key="3">
    <source>
        <dbReference type="Proteomes" id="UP001209535"/>
    </source>
</evidence>
<evidence type="ECO:0000256" key="1">
    <source>
        <dbReference type="SAM" id="SignalP"/>
    </source>
</evidence>
<feature type="chain" id="PRO_5046278042" evidence="1">
    <location>
        <begin position="24"/>
        <end position="170"/>
    </location>
</feature>
<name>A0ABT2X8X5_9RHOB</name>
<keyword evidence="1" id="KW-0732">Signal</keyword>
<dbReference type="Proteomes" id="UP001209535">
    <property type="component" value="Unassembled WGS sequence"/>
</dbReference>
<dbReference type="EMBL" id="JAOVQO010000029">
    <property type="protein sequence ID" value="MCU9850410.1"/>
    <property type="molecule type" value="Genomic_DNA"/>
</dbReference>